<keyword evidence="3 10" id="KW-0813">Transport</keyword>
<dbReference type="PANTHER" id="PTHR45624">
    <property type="entry name" value="MITOCHONDRIAL BASIC AMINO ACIDS TRANSPORTER-RELATED"/>
    <property type="match status" value="1"/>
</dbReference>
<dbReference type="EMBL" id="HQ199284">
    <property type="protein sequence ID" value="ADV91212.1"/>
    <property type="molecule type" value="mRNA"/>
</dbReference>
<evidence type="ECO:0000256" key="9">
    <source>
        <dbReference type="PROSITE-ProRule" id="PRU00282"/>
    </source>
</evidence>
<feature type="repeat" description="Solcar" evidence="9">
    <location>
        <begin position="26"/>
        <end position="113"/>
    </location>
</feature>
<name>F2WQ67_KARVE</name>
<evidence type="ECO:0000256" key="10">
    <source>
        <dbReference type="RuleBase" id="RU000488"/>
    </source>
</evidence>
<evidence type="ECO:0000256" key="4">
    <source>
        <dbReference type="ARBA" id="ARBA00022692"/>
    </source>
</evidence>
<dbReference type="InterPro" id="IPR023395">
    <property type="entry name" value="MCP_dom_sf"/>
</dbReference>
<evidence type="ECO:0000256" key="1">
    <source>
        <dbReference type="ARBA" id="ARBA00004225"/>
    </source>
</evidence>
<evidence type="ECO:0000256" key="6">
    <source>
        <dbReference type="ARBA" id="ARBA00022989"/>
    </source>
</evidence>
<dbReference type="PROSITE" id="PS50920">
    <property type="entry name" value="SOLCAR"/>
    <property type="match status" value="2"/>
</dbReference>
<reference evidence="11" key="1">
    <citation type="journal article" date="2011" name="J. Mol. Biol.">
        <title>Analysis of dinoflagellate mitochondrial protein sorting signals indicates a highly stable protein targeting system across eukaryotic diversity.</title>
        <authorList>
            <person name="Danne J.C."/>
            <person name="Waller R.F."/>
        </authorList>
    </citation>
    <scope>NUCLEOTIDE SEQUENCE</scope>
</reference>
<accession>F2WQ67</accession>
<dbReference type="InterPro" id="IPR018108">
    <property type="entry name" value="MCP_transmembrane"/>
</dbReference>
<evidence type="ECO:0000313" key="11">
    <source>
        <dbReference type="EMBL" id="ADV91212.1"/>
    </source>
</evidence>
<keyword evidence="5" id="KW-0677">Repeat</keyword>
<dbReference type="SUPFAM" id="SSF103506">
    <property type="entry name" value="Mitochondrial carrier"/>
    <property type="match status" value="1"/>
</dbReference>
<feature type="repeat" description="Solcar" evidence="9">
    <location>
        <begin position="229"/>
        <end position="315"/>
    </location>
</feature>
<organism evidence="11">
    <name type="scientific">Karlodinium veneficum</name>
    <name type="common">Dinoflagellate</name>
    <name type="synonym">Karlodinium micrum</name>
    <dbReference type="NCBI Taxonomy" id="407301"/>
    <lineage>
        <taxon>Eukaryota</taxon>
        <taxon>Sar</taxon>
        <taxon>Alveolata</taxon>
        <taxon>Dinophyceae</taxon>
        <taxon>Gymnodiniales</taxon>
        <taxon>Kareniaceae</taxon>
        <taxon>Karlodinium</taxon>
    </lineage>
</organism>
<comment type="subcellular location">
    <subcellularLocation>
        <location evidence="1">Mitochondrion membrane</location>
        <topology evidence="1">Multi-pass membrane protein</topology>
    </subcellularLocation>
</comment>
<feature type="non-terminal residue" evidence="11">
    <location>
        <position position="1"/>
    </location>
</feature>
<keyword evidence="8 9" id="KW-0472">Membrane</keyword>
<keyword evidence="4 9" id="KW-0812">Transmembrane</keyword>
<proteinExistence type="evidence at transcript level"/>
<evidence type="ECO:0000256" key="2">
    <source>
        <dbReference type="ARBA" id="ARBA00006375"/>
    </source>
</evidence>
<dbReference type="PANTHER" id="PTHR45624:SF10">
    <property type="entry name" value="SLC (SOLUTE CARRIER) HOMOLOG"/>
    <property type="match status" value="1"/>
</dbReference>
<keyword evidence="6" id="KW-1133">Transmembrane helix</keyword>
<dbReference type="Gene3D" id="1.50.40.10">
    <property type="entry name" value="Mitochondrial carrier domain"/>
    <property type="match status" value="1"/>
</dbReference>
<evidence type="ECO:0000256" key="3">
    <source>
        <dbReference type="ARBA" id="ARBA00022448"/>
    </source>
</evidence>
<evidence type="ECO:0000256" key="5">
    <source>
        <dbReference type="ARBA" id="ARBA00022737"/>
    </source>
</evidence>
<evidence type="ECO:0000256" key="7">
    <source>
        <dbReference type="ARBA" id="ARBA00023128"/>
    </source>
</evidence>
<protein>
    <submittedName>
        <fullName evidence="11">Mitochondrial carnitine/acylcarnitine carrier</fullName>
    </submittedName>
</protein>
<sequence length="319" mass="34841">VSQLLFLRREWFRCHGTRIRFCMNAFSDWRPFAAGVFAGVANVLVGHPFDTLKVRVQTASLQPSDAEASKARLSFQRLLSNGRALFAGVSGPLMTTPFLAGVNFGVYDAVRQRLTVDYPLFFARGSVGTASILPDSSSSFGCIFLAGTTSGWVVCNITCPMNNLKVQQQMAGSRLSLQQAFGRVGALGLVKGYVPHAIQESFGRGFYMVGFVLSKQVLLIDAIPGEQESNPLKRIVCGCVGGMSAWIPTYPADVIRNRIMGDWQGLKYSSMMDCARKTLRDEGVLGFYRGFGFTVARAAPVAAVTLPTYDYVLGTLNRR</sequence>
<dbReference type="InterPro" id="IPR050567">
    <property type="entry name" value="Mitochondrial_Carrier"/>
</dbReference>
<dbReference type="AlphaFoldDB" id="F2WQ67"/>
<evidence type="ECO:0000256" key="8">
    <source>
        <dbReference type="ARBA" id="ARBA00023136"/>
    </source>
</evidence>
<dbReference type="GO" id="GO:0022857">
    <property type="term" value="F:transmembrane transporter activity"/>
    <property type="evidence" value="ECO:0007669"/>
    <property type="project" value="TreeGrafter"/>
</dbReference>
<keyword evidence="7" id="KW-0496">Mitochondrion</keyword>
<comment type="similarity">
    <text evidence="2 10">Belongs to the mitochondrial carrier (TC 2.A.29) family.</text>
</comment>
<dbReference type="GO" id="GO:0031966">
    <property type="term" value="C:mitochondrial membrane"/>
    <property type="evidence" value="ECO:0007669"/>
    <property type="project" value="UniProtKB-SubCell"/>
</dbReference>
<dbReference type="Pfam" id="PF00153">
    <property type="entry name" value="Mito_carr"/>
    <property type="match status" value="2"/>
</dbReference>